<dbReference type="PIRSF" id="PIRSF035040">
    <property type="entry name" value="UCP035040_CBS_Lmo0553"/>
    <property type="match status" value="1"/>
</dbReference>
<dbReference type="AlphaFoldDB" id="A0AB39HKT2"/>
<dbReference type="SMART" id="SM00116">
    <property type="entry name" value="CBS"/>
    <property type="match status" value="2"/>
</dbReference>
<gene>
    <name evidence="3" type="primary">cbpA</name>
    <name evidence="3" type="ORF">AB4Y30_16330</name>
</gene>
<dbReference type="SUPFAM" id="SSF54631">
    <property type="entry name" value="CBS-domain pair"/>
    <property type="match status" value="1"/>
</dbReference>
<protein>
    <submittedName>
        <fullName evidence="3">Cyclic di-AMP binding protein CbpA</fullName>
    </submittedName>
</protein>
<dbReference type="InterPro" id="IPR017036">
    <property type="entry name" value="Lmo0553-like"/>
</dbReference>
<proteinExistence type="predicted"/>
<dbReference type="NCBIfam" id="NF038387">
    <property type="entry name" value="CBS_CbpA"/>
    <property type="match status" value="1"/>
</dbReference>
<sequence length="211" mass="23942">MLVKNDYVSKSKVVYVKENDNLQDVKKTFSVSGYRCIPVLDEAGEKYIGNLYKVNLLRYESDNSLDAPLNKVLISDREIDNAVKEDDPFFKVFSTIRQLPYLAVVDDKGHFQGILTNGNVIQVLENAWGVHNGSYSLTVGTVEYQGVLQHMLQIINEYCSVQSVITLNNDTQFVRRICIVLPEGVDEKTKDKIIADLEENKFTVTDVEKLN</sequence>
<dbReference type="Gene3D" id="3.10.580.10">
    <property type="entry name" value="CBS-domain"/>
    <property type="match status" value="1"/>
</dbReference>
<feature type="domain" description="CBS" evidence="2">
    <location>
        <begin position="8"/>
        <end position="67"/>
    </location>
</feature>
<accession>A0AB39HKT2</accession>
<keyword evidence="1" id="KW-0129">CBS domain</keyword>
<dbReference type="RefSeq" id="WP_368653240.1">
    <property type="nucleotide sequence ID" value="NZ_CP162599.1"/>
</dbReference>
<evidence type="ECO:0000259" key="2">
    <source>
        <dbReference type="PROSITE" id="PS51371"/>
    </source>
</evidence>
<dbReference type="Pfam" id="PF00571">
    <property type="entry name" value="CBS"/>
    <property type="match status" value="2"/>
</dbReference>
<dbReference type="InterPro" id="IPR000644">
    <property type="entry name" value="CBS_dom"/>
</dbReference>
<dbReference type="CDD" id="cd02205">
    <property type="entry name" value="CBS_pair_SF"/>
    <property type="match status" value="1"/>
</dbReference>
<dbReference type="EMBL" id="CP162599">
    <property type="protein sequence ID" value="XDK32552.1"/>
    <property type="molecule type" value="Genomic_DNA"/>
</dbReference>
<dbReference type="InterPro" id="IPR046342">
    <property type="entry name" value="CBS_dom_sf"/>
</dbReference>
<evidence type="ECO:0000313" key="3">
    <source>
        <dbReference type="EMBL" id="XDK32552.1"/>
    </source>
</evidence>
<name>A0AB39HKT2_9BACI</name>
<organism evidence="3">
    <name type="scientific">Ornithinibacillus sp. 4-3</name>
    <dbReference type="NCBI Taxonomy" id="3231488"/>
    <lineage>
        <taxon>Bacteria</taxon>
        <taxon>Bacillati</taxon>
        <taxon>Bacillota</taxon>
        <taxon>Bacilli</taxon>
        <taxon>Bacillales</taxon>
        <taxon>Bacillaceae</taxon>
        <taxon>Ornithinibacillus</taxon>
    </lineage>
</organism>
<reference evidence="3" key="1">
    <citation type="submission" date="2024-07" db="EMBL/GenBank/DDBJ databases">
        <title>Halotolerant mesophilic bacterium Ornithinibacillus sp. 4-3, sp. nov., isolated from soil.</title>
        <authorList>
            <person name="Sidarenka A.V."/>
            <person name="Guliayeva D.E."/>
            <person name="Leanovich S.I."/>
            <person name="Hileuskaya K.S."/>
            <person name="Akhremchuk A.E."/>
            <person name="Sikolenko M.A."/>
            <person name="Valentovich L.N."/>
        </authorList>
    </citation>
    <scope>NUCLEOTIDE SEQUENCE</scope>
    <source>
        <strain evidence="3">4-3</strain>
    </source>
</reference>
<evidence type="ECO:0000256" key="1">
    <source>
        <dbReference type="PROSITE-ProRule" id="PRU00703"/>
    </source>
</evidence>
<dbReference type="PROSITE" id="PS51371">
    <property type="entry name" value="CBS"/>
    <property type="match status" value="1"/>
</dbReference>